<dbReference type="InterPro" id="IPR043504">
    <property type="entry name" value="Peptidase_S1_PA_chymotrypsin"/>
</dbReference>
<dbReference type="PROSITE" id="PS50024">
    <property type="entry name" value="SEA"/>
    <property type="match status" value="1"/>
</dbReference>
<organism evidence="18 19">
    <name type="scientific">Cimex lectularius</name>
    <name type="common">Bed bug</name>
    <name type="synonym">Acanthia lectularia</name>
    <dbReference type="NCBI Taxonomy" id="79782"/>
    <lineage>
        <taxon>Eukaryota</taxon>
        <taxon>Metazoa</taxon>
        <taxon>Ecdysozoa</taxon>
        <taxon>Arthropoda</taxon>
        <taxon>Hexapoda</taxon>
        <taxon>Insecta</taxon>
        <taxon>Pterygota</taxon>
        <taxon>Neoptera</taxon>
        <taxon>Paraneoptera</taxon>
        <taxon>Hemiptera</taxon>
        <taxon>Heteroptera</taxon>
        <taxon>Panheteroptera</taxon>
        <taxon>Cimicomorpha</taxon>
        <taxon>Cimicidae</taxon>
        <taxon>Cimex</taxon>
    </lineage>
</organism>
<comment type="caution">
    <text evidence="11">Lacks conserved residue(s) required for the propagation of feature annotation.</text>
</comment>
<feature type="compositionally biased region" description="Low complexity" evidence="13">
    <location>
        <begin position="329"/>
        <end position="344"/>
    </location>
</feature>
<evidence type="ECO:0000256" key="6">
    <source>
        <dbReference type="ARBA" id="ARBA00022968"/>
    </source>
</evidence>
<keyword evidence="8 14" id="KW-0472">Membrane</keyword>
<feature type="disulfide bond" evidence="10">
    <location>
        <begin position="803"/>
        <end position="821"/>
    </location>
</feature>
<feature type="domain" description="Peptidase S1" evidence="16">
    <location>
        <begin position="1051"/>
        <end position="1288"/>
    </location>
</feature>
<feature type="domain" description="SRCR" evidence="17">
    <location>
        <begin position="906"/>
        <end position="1029"/>
    </location>
</feature>
<dbReference type="RefSeq" id="XP_024086274.1">
    <property type="nucleotide sequence ID" value="XM_024230506.1"/>
</dbReference>
<dbReference type="Pfam" id="PF00089">
    <property type="entry name" value="Trypsin"/>
    <property type="match status" value="1"/>
</dbReference>
<comment type="subcellular location">
    <subcellularLocation>
        <location evidence="1">Membrane</location>
        <topology evidence="1">Single-pass type II membrane protein</topology>
    </subcellularLocation>
</comment>
<evidence type="ECO:0000256" key="2">
    <source>
        <dbReference type="ARBA" id="ARBA00022670"/>
    </source>
</evidence>
<evidence type="ECO:0000256" key="8">
    <source>
        <dbReference type="ARBA" id="ARBA00023136"/>
    </source>
</evidence>
<dbReference type="FunFam" id="2.40.10.10:FF:000003">
    <property type="entry name" value="Transmembrane serine protease 3"/>
    <property type="match status" value="1"/>
</dbReference>
<dbReference type="PROSITE" id="PS00135">
    <property type="entry name" value="TRYPSIN_SER"/>
    <property type="match status" value="1"/>
</dbReference>
<dbReference type="CDD" id="cd00112">
    <property type="entry name" value="LDLa"/>
    <property type="match status" value="3"/>
</dbReference>
<evidence type="ECO:0000256" key="12">
    <source>
        <dbReference type="RuleBase" id="RU363034"/>
    </source>
</evidence>
<evidence type="ECO:0000256" key="3">
    <source>
        <dbReference type="ARBA" id="ARBA00022692"/>
    </source>
</evidence>
<dbReference type="EnsemblMetazoa" id="XM_024230506.1">
    <property type="protein sequence ID" value="XP_024086274.1"/>
    <property type="gene ID" value="LOC106668507"/>
</dbReference>
<dbReference type="Gene3D" id="2.40.10.10">
    <property type="entry name" value="Trypsin-like serine proteases"/>
    <property type="match status" value="1"/>
</dbReference>
<keyword evidence="19" id="KW-1185">Reference proteome</keyword>
<reference evidence="18" key="1">
    <citation type="submission" date="2022-01" db="UniProtKB">
        <authorList>
            <consortium name="EnsemblMetazoa"/>
        </authorList>
    </citation>
    <scope>IDENTIFICATION</scope>
</reference>
<feature type="region of interest" description="Disordered" evidence="13">
    <location>
        <begin position="476"/>
        <end position="498"/>
    </location>
</feature>
<dbReference type="KEGG" id="clec:106668507"/>
<dbReference type="InterPro" id="IPR000082">
    <property type="entry name" value="SEA_dom"/>
</dbReference>
<evidence type="ECO:0000259" key="15">
    <source>
        <dbReference type="PROSITE" id="PS50024"/>
    </source>
</evidence>
<dbReference type="InterPro" id="IPR036055">
    <property type="entry name" value="LDL_receptor-like_sf"/>
</dbReference>
<protein>
    <recommendedName>
        <fullName evidence="20">Serine protease</fullName>
    </recommendedName>
</protein>
<dbReference type="PROSITE" id="PS50068">
    <property type="entry name" value="LDLRA_2"/>
    <property type="match status" value="3"/>
</dbReference>
<keyword evidence="6" id="KW-0735">Signal-anchor</keyword>
<feature type="disulfide bond" evidence="10">
    <location>
        <begin position="815"/>
        <end position="830"/>
    </location>
</feature>
<evidence type="ECO:0000313" key="19">
    <source>
        <dbReference type="Proteomes" id="UP000494040"/>
    </source>
</evidence>
<feature type="disulfide bond" evidence="10">
    <location>
        <begin position="884"/>
        <end position="899"/>
    </location>
</feature>
<dbReference type="Pfam" id="PF00057">
    <property type="entry name" value="Ldl_recept_a"/>
    <property type="match status" value="2"/>
</dbReference>
<dbReference type="Proteomes" id="UP000494040">
    <property type="component" value="Unassembled WGS sequence"/>
</dbReference>
<proteinExistence type="predicted"/>
<dbReference type="InterPro" id="IPR033116">
    <property type="entry name" value="TRYPSIN_SER"/>
</dbReference>
<evidence type="ECO:0000256" key="10">
    <source>
        <dbReference type="PROSITE-ProRule" id="PRU00124"/>
    </source>
</evidence>
<keyword evidence="7 14" id="KW-1133">Transmembrane helix</keyword>
<dbReference type="GeneID" id="106668507"/>
<dbReference type="OMA" id="QKTKCSQ"/>
<dbReference type="InterPro" id="IPR023415">
    <property type="entry name" value="LDLR_class-A_CS"/>
</dbReference>
<dbReference type="InterPro" id="IPR009003">
    <property type="entry name" value="Peptidase_S1_PA"/>
</dbReference>
<dbReference type="InterPro" id="IPR018114">
    <property type="entry name" value="TRYPSIN_HIS"/>
</dbReference>
<keyword evidence="5 12" id="KW-0720">Serine protease</keyword>
<dbReference type="Gene3D" id="4.10.400.10">
    <property type="entry name" value="Low-density Lipoprotein Receptor"/>
    <property type="match status" value="3"/>
</dbReference>
<evidence type="ECO:0000313" key="18">
    <source>
        <dbReference type="EnsemblMetazoa" id="XP_024086274.1"/>
    </source>
</evidence>
<dbReference type="GO" id="GO:0016020">
    <property type="term" value="C:membrane"/>
    <property type="evidence" value="ECO:0007669"/>
    <property type="project" value="UniProtKB-SubCell"/>
</dbReference>
<dbReference type="InterPro" id="IPR001254">
    <property type="entry name" value="Trypsin_dom"/>
</dbReference>
<dbReference type="OrthoDB" id="6411962at2759"/>
<evidence type="ECO:0000256" key="1">
    <source>
        <dbReference type="ARBA" id="ARBA00004606"/>
    </source>
</evidence>
<feature type="disulfide bond" evidence="10">
    <location>
        <begin position="1316"/>
        <end position="1331"/>
    </location>
</feature>
<name>A0A8I6SUD0_CIMLE</name>
<dbReference type="Pfam" id="PF01390">
    <property type="entry name" value="SEA"/>
    <property type="match status" value="1"/>
</dbReference>
<dbReference type="InterPro" id="IPR036364">
    <property type="entry name" value="SEA_dom_sf"/>
</dbReference>
<feature type="region of interest" description="Disordered" evidence="13">
    <location>
        <begin position="319"/>
        <end position="345"/>
    </location>
</feature>
<dbReference type="InterPro" id="IPR001190">
    <property type="entry name" value="SRCR"/>
</dbReference>
<dbReference type="PROSITE" id="PS50287">
    <property type="entry name" value="SRCR_2"/>
    <property type="match status" value="1"/>
</dbReference>
<feature type="disulfide bond" evidence="10">
    <location>
        <begin position="1304"/>
        <end position="1322"/>
    </location>
</feature>
<evidence type="ECO:0000256" key="5">
    <source>
        <dbReference type="ARBA" id="ARBA00022825"/>
    </source>
</evidence>
<dbReference type="PRINTS" id="PR00261">
    <property type="entry name" value="LDLRECEPTOR"/>
</dbReference>
<dbReference type="Gene3D" id="3.30.70.960">
    <property type="entry name" value="SEA domain"/>
    <property type="match status" value="1"/>
</dbReference>
<dbReference type="SMART" id="SM00192">
    <property type="entry name" value="LDLa"/>
    <property type="match status" value="3"/>
</dbReference>
<dbReference type="GO" id="GO:0006508">
    <property type="term" value="P:proteolysis"/>
    <property type="evidence" value="ECO:0007669"/>
    <property type="project" value="UniProtKB-KW"/>
</dbReference>
<keyword evidence="4 12" id="KW-0378">Hydrolase</keyword>
<dbReference type="SUPFAM" id="SSF57424">
    <property type="entry name" value="LDL receptor-like module"/>
    <property type="match status" value="3"/>
</dbReference>
<sequence>MERRYHLHNSPYLANNPYLNSFGSRYATKPQGVQLWGSHQPREQHISCTLPTILVLVLVILGVLAIAGLAIYMAALRLEPVQSYLVFDGSMRVLGDRYNNNLANKTSSFYAEKSKKYQTLLEAVYAASLLGASVQEIIVNSFANGSLIIFFRVILNRKFIPKPVSSIEDTLKTVILQEASSPLSVLNELKIDPKELIIKRVLDQPKPFVMNEDFSLNRPLAKKILEKSSAPELKISRAPVTTETNWPTVTGDANVKTLPSHMIQGTYTVTSNEPKLKKKDDMSVVTPSLTLTTKKLRSTTETPDIRFGMRHSPALKQYLQHSSEKESTTKPTTVRPTTSKPTTKIIKEAVKPSTHFSDEPWMPMMPNEEKRNFRETVDFDYGVGEAEVIETADPSSKHPSIPRMKNKPHSIPAIIEEVQISKSPTEEPKTTPRIEKVNKPKIVFRSDLMSEQKSMPELSILQQFHDLDTLLRNYNTKKPTTVKPPDVKTPEIDKLSPSQPSVVTLLPVRSNVGVGGPLRPRPKLTTTPTMKVLTTPESTDTKAELSISNPLHSTTRETMPTNKQPSEKIFIDQNSDLVAIPLQKYFATTKPILHTTNHTTHENITSHKPKPTSKSMSYVTENLKEIAIVTTNDDDIASKREIRQSSKQGHNRKAKMPAFFRPNRENLENEMKLDIEEIFQNLTTTSRSVSDKNNSKEASFQKIDFTMPNSSFNNPFNLNKTQFLLNKLAKLQIASNESRNNTKYNRDKVSNKAVATSHAGNVPFRLLTKVFNKSQTMPKPDTSTSEKTLFESTGCIQNNTFLCGSGECLPNHLKCNKLMDCRDGSDEKNCTCADFLRNQYHTRKICDGIYDCWDYSDEQGCDWCSPGQHMCANSRMCIDPSQVCDGFPQCPYGDDEKNCITVAQSLETANNKDYYPNGYLMVKKEGEWGKMCLQNFDNVISKSKTDWSLQDLGQSVCKTLSYKNFDGITRQKDVTPRNMAKAPVYYELALSNDRNDSYNSKRSASFFREKFAFQKTTCIEKEVAQVACSNLECGIRPEANIPWTNERRSRIVGGGNAGPGSWPWQAALYKEGEFQCGATLISETWLLSAGHCFYNAQNDYWVARMGALRRETPPAPYEQLRPITKVVLHPEYEDQGFINDISLLRMNEPIVLTSFVRPICLPEENKEPRDGAMCTVVGWGQLYEIGRVFPDTLQEVQLPVISTAECRKRTIFLPLYKVTDNMFCAGYERGGRDACLGDSGGPLMCQESDGRWTLTGVTSNGYGCARANRPGVYTKVVNYLPWVRETLLIIDEISSPPVCHGHRCPLGECLPPARLCNGYIECRDSSDESGCW</sequence>
<dbReference type="SMART" id="SM00020">
    <property type="entry name" value="Tryp_SPc"/>
    <property type="match status" value="1"/>
</dbReference>
<dbReference type="PROSITE" id="PS00134">
    <property type="entry name" value="TRYPSIN_HIS"/>
    <property type="match status" value="1"/>
</dbReference>
<keyword evidence="2 12" id="KW-0645">Protease</keyword>
<dbReference type="PANTHER" id="PTHR24252">
    <property type="entry name" value="ACROSIN-RELATED"/>
    <property type="match status" value="1"/>
</dbReference>
<keyword evidence="9 10" id="KW-1015">Disulfide bond</keyword>
<dbReference type="CDD" id="cd00190">
    <property type="entry name" value="Tryp_SPc"/>
    <property type="match status" value="1"/>
</dbReference>
<dbReference type="GO" id="GO:0004252">
    <property type="term" value="F:serine-type endopeptidase activity"/>
    <property type="evidence" value="ECO:0007669"/>
    <property type="project" value="InterPro"/>
</dbReference>
<evidence type="ECO:0000256" key="13">
    <source>
        <dbReference type="SAM" id="MobiDB-lite"/>
    </source>
</evidence>
<dbReference type="InterPro" id="IPR002172">
    <property type="entry name" value="LDrepeatLR_classA_rpt"/>
</dbReference>
<dbReference type="PROSITE" id="PS01209">
    <property type="entry name" value="LDLRA_1"/>
    <property type="match status" value="1"/>
</dbReference>
<evidence type="ECO:0000256" key="14">
    <source>
        <dbReference type="SAM" id="Phobius"/>
    </source>
</evidence>
<evidence type="ECO:0000259" key="17">
    <source>
        <dbReference type="PROSITE" id="PS50287"/>
    </source>
</evidence>
<evidence type="ECO:0000256" key="9">
    <source>
        <dbReference type="ARBA" id="ARBA00023157"/>
    </source>
</evidence>
<feature type="transmembrane region" description="Helical" evidence="14">
    <location>
        <begin position="52"/>
        <end position="75"/>
    </location>
</feature>
<evidence type="ECO:0000256" key="4">
    <source>
        <dbReference type="ARBA" id="ARBA00022801"/>
    </source>
</evidence>
<keyword evidence="3 14" id="KW-0812">Transmembrane</keyword>
<evidence type="ECO:0008006" key="20">
    <source>
        <dbReference type="Google" id="ProtNLM"/>
    </source>
</evidence>
<dbReference type="PROSITE" id="PS50240">
    <property type="entry name" value="TRYPSIN_DOM"/>
    <property type="match status" value="1"/>
</dbReference>
<dbReference type="PANTHER" id="PTHR24252:SF7">
    <property type="entry name" value="HYALIN"/>
    <property type="match status" value="1"/>
</dbReference>
<dbReference type="SUPFAM" id="SSF50494">
    <property type="entry name" value="Trypsin-like serine proteases"/>
    <property type="match status" value="1"/>
</dbReference>
<evidence type="ECO:0000256" key="7">
    <source>
        <dbReference type="ARBA" id="ARBA00022989"/>
    </source>
</evidence>
<evidence type="ECO:0000256" key="11">
    <source>
        <dbReference type="PROSITE-ProRule" id="PRU00196"/>
    </source>
</evidence>
<feature type="compositionally biased region" description="Basic and acidic residues" evidence="13">
    <location>
        <begin position="485"/>
        <end position="494"/>
    </location>
</feature>
<evidence type="ECO:0000259" key="16">
    <source>
        <dbReference type="PROSITE" id="PS50240"/>
    </source>
</evidence>
<dbReference type="SUPFAM" id="SSF82671">
    <property type="entry name" value="SEA domain"/>
    <property type="match status" value="1"/>
</dbReference>
<feature type="domain" description="SEA" evidence="15">
    <location>
        <begin position="83"/>
        <end position="203"/>
    </location>
</feature>
<accession>A0A8I6SUD0</accession>